<dbReference type="InterPro" id="IPR035906">
    <property type="entry name" value="MetI-like_sf"/>
</dbReference>
<keyword evidence="3 8" id="KW-0813">Transport</keyword>
<evidence type="ECO:0000256" key="6">
    <source>
        <dbReference type="ARBA" id="ARBA00022989"/>
    </source>
</evidence>
<dbReference type="RefSeq" id="WP_013484510.1">
    <property type="nucleotide sequence ID" value="NC_014828.1"/>
</dbReference>
<dbReference type="CDD" id="cd06261">
    <property type="entry name" value="TM_PBP2"/>
    <property type="match status" value="1"/>
</dbReference>
<keyword evidence="7 8" id="KW-0472">Membrane</keyword>
<keyword evidence="6 8" id="KW-1133">Transmembrane helix</keyword>
<organism evidence="10 11">
    <name type="scientific">Ethanoligenens harbinense (strain DSM 18485 / JCM 12961 / CGMCC 1.5033 / YUAN-3)</name>
    <dbReference type="NCBI Taxonomy" id="663278"/>
    <lineage>
        <taxon>Bacteria</taxon>
        <taxon>Bacillati</taxon>
        <taxon>Bacillota</taxon>
        <taxon>Clostridia</taxon>
        <taxon>Eubacteriales</taxon>
        <taxon>Oscillospiraceae</taxon>
        <taxon>Ethanoligenens</taxon>
    </lineage>
</organism>
<evidence type="ECO:0000259" key="9">
    <source>
        <dbReference type="PROSITE" id="PS50928"/>
    </source>
</evidence>
<gene>
    <name evidence="10" type="ordered locus">Ethha_0561</name>
</gene>
<keyword evidence="4" id="KW-1003">Cell membrane</keyword>
<dbReference type="PANTHER" id="PTHR42929:SF1">
    <property type="entry name" value="INNER MEMBRANE ABC TRANSPORTER PERMEASE PROTEIN YDCU-RELATED"/>
    <property type="match status" value="1"/>
</dbReference>
<dbReference type="GO" id="GO:0005886">
    <property type="term" value="C:plasma membrane"/>
    <property type="evidence" value="ECO:0007669"/>
    <property type="project" value="UniProtKB-SubCell"/>
</dbReference>
<feature type="domain" description="ABC transmembrane type-1" evidence="9">
    <location>
        <begin position="60"/>
        <end position="268"/>
    </location>
</feature>
<dbReference type="STRING" id="663278.Ethha_0561"/>
<comment type="similarity">
    <text evidence="2">Belongs to the binding-protein-dependent transport system permease family. CysTW subfamily.</text>
</comment>
<dbReference type="AlphaFoldDB" id="E6U9E7"/>
<comment type="subcellular location">
    <subcellularLocation>
        <location evidence="1 8">Cell membrane</location>
        <topology evidence="1 8">Multi-pass membrane protein</topology>
    </subcellularLocation>
</comment>
<protein>
    <submittedName>
        <fullName evidence="10">Binding-protein-dependent transport systems inner membrane component</fullName>
    </submittedName>
</protein>
<evidence type="ECO:0000256" key="8">
    <source>
        <dbReference type="RuleBase" id="RU363032"/>
    </source>
</evidence>
<dbReference type="SUPFAM" id="SSF161098">
    <property type="entry name" value="MetI-like"/>
    <property type="match status" value="1"/>
</dbReference>
<evidence type="ECO:0000256" key="7">
    <source>
        <dbReference type="ARBA" id="ARBA00023136"/>
    </source>
</evidence>
<dbReference type="GO" id="GO:0055085">
    <property type="term" value="P:transmembrane transport"/>
    <property type="evidence" value="ECO:0007669"/>
    <property type="project" value="InterPro"/>
</dbReference>
<evidence type="ECO:0000256" key="4">
    <source>
        <dbReference type="ARBA" id="ARBA00022475"/>
    </source>
</evidence>
<sequence>MKKIGKCLLPLLPFLLLVFLFELLPIVMMAVTSFQSQTTGGFTLLNYWNIFTKRYYWEAIINSVSISVFSSLVGIGVAFLGGMALQNVSGRTKNAFSTLLNITSNFAGIPLAIAYVVLLGNTGILVLLGKTCGWQWLAGFNLYSINGLGLIYIYFQIPVSTLLLMPAFAGIRGEWMESAELLHASRWRFWFHVGLPVMLPSLVGTFCFLFANSMAAYASAYALMGSNFSLMTTLISSMISGDVFPQYGLSSALSVVMIVLVGAAILISHWLSNRDGKGEGAHEA</sequence>
<feature type="transmembrane region" description="Helical" evidence="8">
    <location>
        <begin position="217"/>
        <end position="235"/>
    </location>
</feature>
<dbReference type="EMBL" id="CP002400">
    <property type="protein sequence ID" value="ADU26138.1"/>
    <property type="molecule type" value="Genomic_DNA"/>
</dbReference>
<dbReference type="eggNOG" id="COG4132">
    <property type="taxonomic scope" value="Bacteria"/>
</dbReference>
<dbReference type="Pfam" id="PF00528">
    <property type="entry name" value="BPD_transp_1"/>
    <property type="match status" value="1"/>
</dbReference>
<evidence type="ECO:0000256" key="3">
    <source>
        <dbReference type="ARBA" id="ARBA00022448"/>
    </source>
</evidence>
<feature type="transmembrane region" description="Helical" evidence="8">
    <location>
        <begin position="106"/>
        <end position="129"/>
    </location>
</feature>
<accession>E6U9E7</accession>
<evidence type="ECO:0000256" key="1">
    <source>
        <dbReference type="ARBA" id="ARBA00004651"/>
    </source>
</evidence>
<dbReference type="InterPro" id="IPR000515">
    <property type="entry name" value="MetI-like"/>
</dbReference>
<evidence type="ECO:0000313" key="10">
    <source>
        <dbReference type="EMBL" id="ADU26138.1"/>
    </source>
</evidence>
<keyword evidence="5 8" id="KW-0812">Transmembrane</keyword>
<dbReference type="Proteomes" id="UP000001551">
    <property type="component" value="Chromosome"/>
</dbReference>
<feature type="transmembrane region" description="Helical" evidence="8">
    <location>
        <begin position="189"/>
        <end position="211"/>
    </location>
</feature>
<name>E6U9E7_ETHHY</name>
<dbReference type="KEGG" id="eha:Ethha_0561"/>
<evidence type="ECO:0000313" key="11">
    <source>
        <dbReference type="Proteomes" id="UP000001551"/>
    </source>
</evidence>
<feature type="transmembrane region" description="Helical" evidence="8">
    <location>
        <begin position="247"/>
        <end position="271"/>
    </location>
</feature>
<evidence type="ECO:0000256" key="2">
    <source>
        <dbReference type="ARBA" id="ARBA00007069"/>
    </source>
</evidence>
<evidence type="ECO:0000256" key="5">
    <source>
        <dbReference type="ARBA" id="ARBA00022692"/>
    </source>
</evidence>
<dbReference type="HOGENOM" id="CLU_016047_18_6_9"/>
<proteinExistence type="inferred from homology"/>
<feature type="transmembrane region" description="Helical" evidence="8">
    <location>
        <begin position="60"/>
        <end position="85"/>
    </location>
</feature>
<feature type="transmembrane region" description="Helical" evidence="8">
    <location>
        <begin position="149"/>
        <end position="169"/>
    </location>
</feature>
<keyword evidence="11" id="KW-1185">Reference proteome</keyword>
<dbReference type="Gene3D" id="1.10.3720.10">
    <property type="entry name" value="MetI-like"/>
    <property type="match status" value="1"/>
</dbReference>
<dbReference type="PROSITE" id="PS50928">
    <property type="entry name" value="ABC_TM1"/>
    <property type="match status" value="1"/>
</dbReference>
<dbReference type="PANTHER" id="PTHR42929">
    <property type="entry name" value="INNER MEMBRANE ABC TRANSPORTER PERMEASE PROTEIN YDCU-RELATED-RELATED"/>
    <property type="match status" value="1"/>
</dbReference>
<reference evidence="10 11" key="1">
    <citation type="submission" date="2010-12" db="EMBL/GenBank/DDBJ databases">
        <title>Complete sequence of Ethanoligenens harbinense YUAN-3.</title>
        <authorList>
            <person name="Lucas S."/>
            <person name="Copeland A."/>
            <person name="Lapidus A."/>
            <person name="Cheng J.-F."/>
            <person name="Bruce D."/>
            <person name="Goodwin L."/>
            <person name="Pitluck S."/>
            <person name="Chertkov O."/>
            <person name="Misra M."/>
            <person name="Detter J.C."/>
            <person name="Han C."/>
            <person name="Tapia R."/>
            <person name="Land M."/>
            <person name="Hauser L."/>
            <person name="Jeffries C."/>
            <person name="Kyrpides N."/>
            <person name="Ivanova N."/>
            <person name="Mikhailova N."/>
            <person name="Wang A."/>
            <person name="Mouttaki H."/>
            <person name="He Z."/>
            <person name="Zhou J."/>
            <person name="Hemme C.L."/>
            <person name="Woyke T."/>
        </authorList>
    </citation>
    <scope>NUCLEOTIDE SEQUENCE [LARGE SCALE GENOMIC DNA]</scope>
    <source>
        <strain evidence="11">DSM 18485 / JCM 12961 / CGMCC 1.5033 / YUAN-3</strain>
    </source>
</reference>